<organism evidence="11 12">
    <name type="scientific">Oenococcus kitaharae DSM 17330</name>
    <dbReference type="NCBI Taxonomy" id="1045004"/>
    <lineage>
        <taxon>Bacteria</taxon>
        <taxon>Bacillati</taxon>
        <taxon>Bacillota</taxon>
        <taxon>Bacilli</taxon>
        <taxon>Lactobacillales</taxon>
        <taxon>Lactobacillaceae</taxon>
        <taxon>Oenococcus</taxon>
    </lineage>
</organism>
<evidence type="ECO:0000313" key="11">
    <source>
        <dbReference type="EMBL" id="EHN59119.1"/>
    </source>
</evidence>
<evidence type="ECO:0000256" key="8">
    <source>
        <dbReference type="ARBA" id="ARBA00022807"/>
    </source>
</evidence>
<dbReference type="GO" id="GO:0005829">
    <property type="term" value="C:cytosol"/>
    <property type="evidence" value="ECO:0007669"/>
    <property type="project" value="InterPro"/>
</dbReference>
<dbReference type="InterPro" id="IPR033694">
    <property type="entry name" value="PGPEP1_Cys_AS"/>
</dbReference>
<dbReference type="NCBIfam" id="NF009676">
    <property type="entry name" value="PRK13197.1"/>
    <property type="match status" value="1"/>
</dbReference>
<evidence type="ECO:0000256" key="7">
    <source>
        <dbReference type="ARBA" id="ARBA00022801"/>
    </source>
</evidence>
<dbReference type="RefSeq" id="WP_007745836.1">
    <property type="nucleotide sequence ID" value="NZ_CM001398.1"/>
</dbReference>
<evidence type="ECO:0000256" key="5">
    <source>
        <dbReference type="ARBA" id="ARBA00022490"/>
    </source>
</evidence>
<proteinExistence type="inferred from homology"/>
<comment type="similarity">
    <text evidence="4">Belongs to the peptidase C15 family.</text>
</comment>
<protein>
    <recommendedName>
        <fullName evidence="9">Pyroglutamyl-peptidase I</fullName>
        <ecNumber evidence="9">3.4.19.3</ecNumber>
    </recommendedName>
</protein>
<name>G9WFG2_9LACO</name>
<dbReference type="PROSITE" id="PS01334">
    <property type="entry name" value="PYRASE_CYS"/>
    <property type="match status" value="1"/>
</dbReference>
<dbReference type="EMBL" id="AFVZ01000001">
    <property type="protein sequence ID" value="EHN59119.1"/>
    <property type="molecule type" value="Genomic_DNA"/>
</dbReference>
<comment type="caution">
    <text evidence="11">The sequence shown here is derived from an EMBL/GenBank/DDBJ whole genome shotgun (WGS) entry which is preliminary data.</text>
</comment>
<dbReference type="PRINTS" id="PR00706">
    <property type="entry name" value="PYROGLUPTASE"/>
</dbReference>
<gene>
    <name evidence="11" type="ORF">OKIT_1016</name>
</gene>
<evidence type="ECO:0000256" key="2">
    <source>
        <dbReference type="ARBA" id="ARBA00002280"/>
    </source>
</evidence>
<dbReference type="GO" id="GO:0006508">
    <property type="term" value="P:proteolysis"/>
    <property type="evidence" value="ECO:0007669"/>
    <property type="project" value="UniProtKB-KW"/>
</dbReference>
<evidence type="ECO:0000256" key="10">
    <source>
        <dbReference type="PROSITE-ProRule" id="PRU10077"/>
    </source>
</evidence>
<sequence>MKILVTGFDPFGPDKVNPSWQTAAALPDKIFGSQIIKKMLPTVFAEAKDQLEADIHEIQPDLVLCLGLAGGRSKITLEKVAINYVDARIPDNSGAQPIGALDPLGPDAYFENYEVKELVDRLQQQHLPVAMSLSAGSYVCNATSYFLLNILHHQYPKAVGAFIHIPYTPEMGYVDQPSLPLAVDAQTITAYLTEMIQDLKEEKHD</sequence>
<keyword evidence="12" id="KW-1185">Reference proteome</keyword>
<dbReference type="PROSITE" id="PS01333">
    <property type="entry name" value="PYRASE_GLU"/>
    <property type="match status" value="1"/>
</dbReference>
<dbReference type="STRING" id="336988.NT96_06300"/>
<dbReference type="InterPro" id="IPR016125">
    <property type="entry name" value="Peptidase_C15-like"/>
</dbReference>
<evidence type="ECO:0000256" key="3">
    <source>
        <dbReference type="ARBA" id="ARBA00004496"/>
    </source>
</evidence>
<keyword evidence="8" id="KW-0788">Thiol protease</keyword>
<evidence type="ECO:0000256" key="4">
    <source>
        <dbReference type="ARBA" id="ARBA00006641"/>
    </source>
</evidence>
<dbReference type="PANTHER" id="PTHR23402:SF1">
    <property type="entry name" value="PYROGLUTAMYL-PEPTIDASE I"/>
    <property type="match status" value="1"/>
</dbReference>
<dbReference type="InterPro" id="IPR033693">
    <property type="entry name" value="PGPEP1_Glu_AS"/>
</dbReference>
<dbReference type="PATRIC" id="fig|1045004.4.peg.1015"/>
<dbReference type="HOGENOM" id="CLU_043960_4_0_9"/>
<dbReference type="Pfam" id="PF01470">
    <property type="entry name" value="Peptidase_C15"/>
    <property type="match status" value="1"/>
</dbReference>
<dbReference type="Gene3D" id="3.40.630.20">
    <property type="entry name" value="Peptidase C15, pyroglutamyl peptidase I-like"/>
    <property type="match status" value="1"/>
</dbReference>
<evidence type="ECO:0000256" key="1">
    <source>
        <dbReference type="ARBA" id="ARBA00001770"/>
    </source>
</evidence>
<dbReference type="InterPro" id="IPR036440">
    <property type="entry name" value="Peptidase_C15-like_sf"/>
</dbReference>
<reference evidence="11 12" key="1">
    <citation type="journal article" date="2012" name="PLoS ONE">
        <title>Functional divergence in the genus oenococcus as predicted by genome sequencing of the newly-described species, Oenococcus kitaharae.</title>
        <authorList>
            <person name="Borneman A.R."/>
            <person name="McCarthy J.M."/>
            <person name="Chambers P.J."/>
            <person name="Bartowsky E.J."/>
        </authorList>
    </citation>
    <scope>NUCLEOTIDE SEQUENCE [LARGE SCALE GENOMIC DNA]</scope>
    <source>
        <strain evidence="12">DSM17330</strain>
    </source>
</reference>
<comment type="subcellular location">
    <subcellularLocation>
        <location evidence="3">Cytoplasm</location>
    </subcellularLocation>
</comment>
<evidence type="ECO:0000313" key="12">
    <source>
        <dbReference type="Proteomes" id="UP000004959"/>
    </source>
</evidence>
<keyword evidence="6" id="KW-0645">Protease</keyword>
<dbReference type="SUPFAM" id="SSF53182">
    <property type="entry name" value="Pyrrolidone carboxyl peptidase (pyroglutamate aminopeptidase)"/>
    <property type="match status" value="1"/>
</dbReference>
<comment type="function">
    <text evidence="2">Removes 5-oxoproline from various penultimate amino acid residues except L-proline.</text>
</comment>
<dbReference type="PANTHER" id="PTHR23402">
    <property type="entry name" value="PROTEASE FAMILY C15 PYROGLUTAMYL-PEPTIDASE I-RELATED"/>
    <property type="match status" value="1"/>
</dbReference>
<evidence type="ECO:0000256" key="9">
    <source>
        <dbReference type="PROSITE-ProRule" id="PRU10076"/>
    </source>
</evidence>
<evidence type="ECO:0000256" key="6">
    <source>
        <dbReference type="ARBA" id="ARBA00022670"/>
    </source>
</evidence>
<dbReference type="MEROPS" id="C15.001"/>
<feature type="active site" evidence="9">
    <location>
        <position position="78"/>
    </location>
</feature>
<dbReference type="EC" id="3.4.19.3" evidence="9"/>
<keyword evidence="7" id="KW-0378">Hydrolase</keyword>
<dbReference type="CDD" id="cd00501">
    <property type="entry name" value="Peptidase_C15"/>
    <property type="match status" value="1"/>
</dbReference>
<dbReference type="eggNOG" id="COG2039">
    <property type="taxonomic scope" value="Bacteria"/>
</dbReference>
<accession>G9WFG2</accession>
<dbReference type="AlphaFoldDB" id="G9WFG2"/>
<comment type="catalytic activity">
    <reaction evidence="1 9">
        <text>Release of an N-terminal pyroglutamyl group from a polypeptide, the second amino acid generally not being Pro.</text>
        <dbReference type="EC" id="3.4.19.3"/>
    </reaction>
</comment>
<dbReference type="OrthoDB" id="9779738at2"/>
<dbReference type="GO" id="GO:0016920">
    <property type="term" value="F:pyroglutamyl-peptidase activity"/>
    <property type="evidence" value="ECO:0007669"/>
    <property type="project" value="UniProtKB-EC"/>
</dbReference>
<dbReference type="PIRSF" id="PIRSF015592">
    <property type="entry name" value="Prld-crbxl_pptds"/>
    <property type="match status" value="1"/>
</dbReference>
<dbReference type="Proteomes" id="UP000004959">
    <property type="component" value="Chromosome"/>
</dbReference>
<dbReference type="InterPro" id="IPR000816">
    <property type="entry name" value="Peptidase_C15"/>
</dbReference>
<keyword evidence="5" id="KW-0963">Cytoplasm</keyword>
<feature type="active site" evidence="10">
    <location>
        <position position="140"/>
    </location>
</feature>